<evidence type="ECO:0000313" key="1">
    <source>
        <dbReference type="EMBL" id="MFC3631854.1"/>
    </source>
</evidence>
<comment type="caution">
    <text evidence="1">The sequence shown here is derived from an EMBL/GenBank/DDBJ whole genome shotgun (WGS) entry which is preliminary data.</text>
</comment>
<gene>
    <name evidence="1" type="ORF">ACFOM8_20740</name>
</gene>
<accession>A0ABV7U9R0</accession>
<protein>
    <submittedName>
        <fullName evidence="1">Phage head-tail joining protein</fullName>
    </submittedName>
</protein>
<organism evidence="1 2">
    <name type="scientific">Paracoccus angustae</name>
    <dbReference type="NCBI Taxonomy" id="1671480"/>
    <lineage>
        <taxon>Bacteria</taxon>
        <taxon>Pseudomonadati</taxon>
        <taxon>Pseudomonadota</taxon>
        <taxon>Alphaproteobacteria</taxon>
        <taxon>Rhodobacterales</taxon>
        <taxon>Paracoccaceae</taxon>
        <taxon>Paracoccus</taxon>
    </lineage>
</organism>
<dbReference type="Proteomes" id="UP001595539">
    <property type="component" value="Unassembled WGS sequence"/>
</dbReference>
<dbReference type="NCBIfam" id="NF047331">
    <property type="entry name" value="phage_HTJ"/>
    <property type="match status" value="1"/>
</dbReference>
<name>A0ABV7U9R0_9RHOB</name>
<sequence>MERLRFMRDELIEARAKGVRAVQFGEDRVEYRSDSEMAAAIAAIDAEIAQLNGRGSRRTFYPATSKGVF</sequence>
<dbReference type="EMBL" id="JBHRXY010000047">
    <property type="protein sequence ID" value="MFC3631854.1"/>
    <property type="molecule type" value="Genomic_DNA"/>
</dbReference>
<keyword evidence="2" id="KW-1185">Reference proteome</keyword>
<evidence type="ECO:0000313" key="2">
    <source>
        <dbReference type="Proteomes" id="UP001595539"/>
    </source>
</evidence>
<reference evidence="2" key="1">
    <citation type="journal article" date="2019" name="Int. J. Syst. Evol. Microbiol.">
        <title>The Global Catalogue of Microorganisms (GCM) 10K type strain sequencing project: providing services to taxonomists for standard genome sequencing and annotation.</title>
        <authorList>
            <consortium name="The Broad Institute Genomics Platform"/>
            <consortium name="The Broad Institute Genome Sequencing Center for Infectious Disease"/>
            <person name="Wu L."/>
            <person name="Ma J."/>
        </authorList>
    </citation>
    <scope>NUCLEOTIDE SEQUENCE [LARGE SCALE GENOMIC DNA]</scope>
    <source>
        <strain evidence="2">KCTC 42473</strain>
    </source>
</reference>
<proteinExistence type="predicted"/>